<dbReference type="RefSeq" id="WP_159666662.1">
    <property type="nucleotide sequence ID" value="NZ_WUUS01000006.1"/>
</dbReference>
<name>A0A6B0SZD8_9EURY</name>
<sequence length="74" mass="8286">MRVDAADGRIYLPKSLREEFGDRFELVEREGRLLLIPVADDPLAALREEFRNVEGTAEELAAAAEEEAIEEAGR</sequence>
<reference evidence="1 2" key="1">
    <citation type="submission" date="2019-12" db="EMBL/GenBank/DDBJ databases">
        <title>Isolation and characterization of three novel carbon monoxide-oxidizing members of Halobacteria from salione crusts and soils.</title>
        <authorList>
            <person name="Myers M.R."/>
            <person name="King G.M."/>
        </authorList>
    </citation>
    <scope>NUCLEOTIDE SEQUENCE [LARGE SCALE GENOMIC DNA]</scope>
    <source>
        <strain evidence="1 2">WSA2</strain>
    </source>
</reference>
<dbReference type="AlphaFoldDB" id="A0A6B0SZD8"/>
<protein>
    <submittedName>
        <fullName evidence="1">AbrB/MazE/SpoVT family DNA-binding domain-containing protein</fullName>
    </submittedName>
</protein>
<dbReference type="GO" id="GO:0003677">
    <property type="term" value="F:DNA binding"/>
    <property type="evidence" value="ECO:0007669"/>
    <property type="project" value="UniProtKB-KW"/>
</dbReference>
<evidence type="ECO:0000313" key="1">
    <source>
        <dbReference type="EMBL" id="MXR41692.1"/>
    </source>
</evidence>
<accession>A0A6B0SZD8</accession>
<dbReference type="SUPFAM" id="SSF89447">
    <property type="entry name" value="AbrB/MazE/MraZ-like"/>
    <property type="match status" value="1"/>
</dbReference>
<evidence type="ECO:0000313" key="2">
    <source>
        <dbReference type="Proteomes" id="UP000437065"/>
    </source>
</evidence>
<gene>
    <name evidence="1" type="ORF">GRX01_10125</name>
</gene>
<proteinExistence type="predicted"/>
<dbReference type="InterPro" id="IPR037914">
    <property type="entry name" value="SpoVT-AbrB_sf"/>
</dbReference>
<dbReference type="OrthoDB" id="28233at2157"/>
<organism evidence="1 2">
    <name type="scientific">Halobaculum saliterrae</name>
    <dbReference type="NCBI Taxonomy" id="2073113"/>
    <lineage>
        <taxon>Archaea</taxon>
        <taxon>Methanobacteriati</taxon>
        <taxon>Methanobacteriota</taxon>
        <taxon>Stenosarchaea group</taxon>
        <taxon>Halobacteria</taxon>
        <taxon>Halobacteriales</taxon>
        <taxon>Haloferacaceae</taxon>
        <taxon>Halobaculum</taxon>
    </lineage>
</organism>
<comment type="caution">
    <text evidence="1">The sequence shown here is derived from an EMBL/GenBank/DDBJ whole genome shotgun (WGS) entry which is preliminary data.</text>
</comment>
<dbReference type="EMBL" id="WUUS01000006">
    <property type="protein sequence ID" value="MXR41692.1"/>
    <property type="molecule type" value="Genomic_DNA"/>
</dbReference>
<keyword evidence="2" id="KW-1185">Reference proteome</keyword>
<keyword evidence="1" id="KW-0238">DNA-binding</keyword>
<dbReference type="Proteomes" id="UP000437065">
    <property type="component" value="Unassembled WGS sequence"/>
</dbReference>